<comment type="caution">
    <text evidence="2">The sequence shown here is derived from an EMBL/GenBank/DDBJ whole genome shotgun (WGS) entry which is preliminary data.</text>
</comment>
<dbReference type="InterPro" id="IPR051215">
    <property type="entry name" value="GRE"/>
</dbReference>
<dbReference type="PANTHER" id="PTHR43641:SF2">
    <property type="entry name" value="DEHYDRATASE YBIW-RELATED"/>
    <property type="match status" value="1"/>
</dbReference>
<organism evidence="2">
    <name type="scientific">marine sediment metagenome</name>
    <dbReference type="NCBI Taxonomy" id="412755"/>
    <lineage>
        <taxon>unclassified sequences</taxon>
        <taxon>metagenomes</taxon>
        <taxon>ecological metagenomes</taxon>
    </lineage>
</organism>
<dbReference type="GO" id="GO:0005829">
    <property type="term" value="C:cytosol"/>
    <property type="evidence" value="ECO:0007669"/>
    <property type="project" value="TreeGrafter"/>
</dbReference>
<dbReference type="SUPFAM" id="SSF51998">
    <property type="entry name" value="PFL-like glycyl radical enzymes"/>
    <property type="match status" value="1"/>
</dbReference>
<proteinExistence type="predicted"/>
<feature type="non-terminal residue" evidence="2">
    <location>
        <position position="1"/>
    </location>
</feature>
<dbReference type="PANTHER" id="PTHR43641">
    <property type="entry name" value="FORMATE ACETYLTRANSFERASE 3-RELATED"/>
    <property type="match status" value="1"/>
</dbReference>
<protein>
    <recommendedName>
        <fullName evidence="1">PFL domain-containing protein</fullName>
    </recommendedName>
</protein>
<evidence type="ECO:0000313" key="2">
    <source>
        <dbReference type="EMBL" id="GAI04843.1"/>
    </source>
</evidence>
<dbReference type="Pfam" id="PF02901">
    <property type="entry name" value="PFL-like"/>
    <property type="match status" value="1"/>
</dbReference>
<evidence type="ECO:0000259" key="1">
    <source>
        <dbReference type="PROSITE" id="PS51554"/>
    </source>
</evidence>
<feature type="non-terminal residue" evidence="2">
    <location>
        <position position="518"/>
    </location>
</feature>
<name>X1KDW8_9ZZZZ</name>
<dbReference type="PROSITE" id="PS51554">
    <property type="entry name" value="PFL"/>
    <property type="match status" value="1"/>
</dbReference>
<feature type="domain" description="PFL" evidence="1">
    <location>
        <begin position="1"/>
        <end position="518"/>
    </location>
</feature>
<sequence>PLFIAPEDLIVGYPGPKPLSSNVYPEGAWRFVVEQVDTFETREGDRFTVSEETKRKLKEICRKWEGKTIQDYVSAVTARETKKANDAGVFTYENYVTGGIGHVILNYEKVLNFGIDGLENFIKTRRNQLDLTKAEDLERGIFYKACLIVCDGVKTFARRYGQLAREMAEEERNPNRKEELLQIAEVNERVPAKPARTFWEACQCVWTLHVINWLENNGHSHGFGRLDRYLYPYYKRDIDEGKMTREDAKSLLISFWFKVNSCLKLYSNSAIPFYAGFPTTQVVTIGGLTPDGTGDGTTDVSEIIFEVEQAVRLPQPALALFWSEHMKDSVFLKACRIIRETNKPKVFNQHVVMQALTESGVSQEDALKYGAIVGCVEATLQNKTWGWTNSGYFSLSKCLELTLHNGTDPITNEKIGLATGDPTQFKSFDDFVNAVKKQISYCMKLWVIGIHVVQMAHTQLWPEVYQSMLLDGCLERGMDAEQGGADVNFAGGNIIGTATIADSLMAIKEMVFEKKKMS</sequence>
<dbReference type="GO" id="GO:0003824">
    <property type="term" value="F:catalytic activity"/>
    <property type="evidence" value="ECO:0007669"/>
    <property type="project" value="InterPro"/>
</dbReference>
<accession>X1KDW8</accession>
<reference evidence="2" key="1">
    <citation type="journal article" date="2014" name="Front. Microbiol.">
        <title>High frequency of phylogenetically diverse reductive dehalogenase-homologous genes in deep subseafloor sedimentary metagenomes.</title>
        <authorList>
            <person name="Kawai M."/>
            <person name="Futagami T."/>
            <person name="Toyoda A."/>
            <person name="Takaki Y."/>
            <person name="Nishi S."/>
            <person name="Hori S."/>
            <person name="Arai W."/>
            <person name="Tsubouchi T."/>
            <person name="Morono Y."/>
            <person name="Uchiyama I."/>
            <person name="Ito T."/>
            <person name="Fujiyama A."/>
            <person name="Inagaki F."/>
            <person name="Takami H."/>
        </authorList>
    </citation>
    <scope>NUCLEOTIDE SEQUENCE</scope>
    <source>
        <strain evidence="2">Expedition CK06-06</strain>
    </source>
</reference>
<dbReference type="Gene3D" id="3.20.70.20">
    <property type="match status" value="1"/>
</dbReference>
<dbReference type="EMBL" id="BARV01005893">
    <property type="protein sequence ID" value="GAI04843.1"/>
    <property type="molecule type" value="Genomic_DNA"/>
</dbReference>
<dbReference type="InterPro" id="IPR004184">
    <property type="entry name" value="PFL_dom"/>
</dbReference>
<gene>
    <name evidence="2" type="ORF">S06H3_11991</name>
</gene>
<dbReference type="AlphaFoldDB" id="X1KDW8"/>